<dbReference type="EMBL" id="KV016239">
    <property type="protein sequence ID" value="KZV19973.1"/>
    <property type="molecule type" value="Genomic_DNA"/>
</dbReference>
<proteinExistence type="predicted"/>
<evidence type="ECO:0000313" key="1">
    <source>
        <dbReference type="EMBL" id="KZV19973.1"/>
    </source>
</evidence>
<evidence type="ECO:0000313" key="2">
    <source>
        <dbReference type="Proteomes" id="UP000250235"/>
    </source>
</evidence>
<reference evidence="1 2" key="1">
    <citation type="journal article" date="2015" name="Proc. Natl. Acad. Sci. U.S.A.">
        <title>The resurrection genome of Boea hygrometrica: A blueprint for survival of dehydration.</title>
        <authorList>
            <person name="Xiao L."/>
            <person name="Yang G."/>
            <person name="Zhang L."/>
            <person name="Yang X."/>
            <person name="Zhao S."/>
            <person name="Ji Z."/>
            <person name="Zhou Q."/>
            <person name="Hu M."/>
            <person name="Wang Y."/>
            <person name="Chen M."/>
            <person name="Xu Y."/>
            <person name="Jin H."/>
            <person name="Xiao X."/>
            <person name="Hu G."/>
            <person name="Bao F."/>
            <person name="Hu Y."/>
            <person name="Wan P."/>
            <person name="Li L."/>
            <person name="Deng X."/>
            <person name="Kuang T."/>
            <person name="Xiang C."/>
            <person name="Zhu J.K."/>
            <person name="Oliver M.J."/>
            <person name="He Y."/>
        </authorList>
    </citation>
    <scope>NUCLEOTIDE SEQUENCE [LARGE SCALE GENOMIC DNA]</scope>
    <source>
        <strain evidence="2">cv. XS01</strain>
    </source>
</reference>
<gene>
    <name evidence="1" type="ORF">F511_19990</name>
</gene>
<sequence length="102" mass="11079">MFLCASSFSIAHCQGVEICFEWCVVVLESSAFRVFVLREREIWCLGGCFELGQEREAADFGQKVACTVHAIIEVVTTGFECLPPSCDGLTGPDDHGPMVSTG</sequence>
<protein>
    <submittedName>
        <fullName evidence="1">TMV resistance protein N-like</fullName>
    </submittedName>
</protein>
<name>A0A2Z7AE31_9LAMI</name>
<keyword evidence="2" id="KW-1185">Reference proteome</keyword>
<dbReference type="AlphaFoldDB" id="A0A2Z7AE31"/>
<dbReference type="Proteomes" id="UP000250235">
    <property type="component" value="Unassembled WGS sequence"/>
</dbReference>
<accession>A0A2Z7AE31</accession>
<organism evidence="1 2">
    <name type="scientific">Dorcoceras hygrometricum</name>
    <dbReference type="NCBI Taxonomy" id="472368"/>
    <lineage>
        <taxon>Eukaryota</taxon>
        <taxon>Viridiplantae</taxon>
        <taxon>Streptophyta</taxon>
        <taxon>Embryophyta</taxon>
        <taxon>Tracheophyta</taxon>
        <taxon>Spermatophyta</taxon>
        <taxon>Magnoliopsida</taxon>
        <taxon>eudicotyledons</taxon>
        <taxon>Gunneridae</taxon>
        <taxon>Pentapetalae</taxon>
        <taxon>asterids</taxon>
        <taxon>lamiids</taxon>
        <taxon>Lamiales</taxon>
        <taxon>Gesneriaceae</taxon>
        <taxon>Didymocarpoideae</taxon>
        <taxon>Trichosporeae</taxon>
        <taxon>Loxocarpinae</taxon>
        <taxon>Dorcoceras</taxon>
    </lineage>
</organism>